<name>A0A2T3HMF7_9SPHI</name>
<protein>
    <submittedName>
        <fullName evidence="4">GNAT family N-acetyltransferase</fullName>
    </submittedName>
</protein>
<dbReference type="PROSITE" id="PS51186">
    <property type="entry name" value="GNAT"/>
    <property type="match status" value="1"/>
</dbReference>
<evidence type="ECO:0000313" key="5">
    <source>
        <dbReference type="Proteomes" id="UP000240912"/>
    </source>
</evidence>
<evidence type="ECO:0000313" key="4">
    <source>
        <dbReference type="EMBL" id="PST83619.1"/>
    </source>
</evidence>
<dbReference type="PANTHER" id="PTHR43877:SF2">
    <property type="entry name" value="AMINOALKYLPHOSPHONATE N-ACETYLTRANSFERASE-RELATED"/>
    <property type="match status" value="1"/>
</dbReference>
<evidence type="ECO:0000256" key="1">
    <source>
        <dbReference type="ARBA" id="ARBA00022679"/>
    </source>
</evidence>
<dbReference type="Proteomes" id="UP000240912">
    <property type="component" value="Unassembled WGS sequence"/>
</dbReference>
<dbReference type="InterPro" id="IPR016181">
    <property type="entry name" value="Acyl_CoA_acyltransferase"/>
</dbReference>
<gene>
    <name evidence="4" type="ORF">C7T94_13850</name>
</gene>
<keyword evidence="2" id="KW-0012">Acyltransferase</keyword>
<organism evidence="4 5">
    <name type="scientific">Pedobacter yulinensis</name>
    <dbReference type="NCBI Taxonomy" id="2126353"/>
    <lineage>
        <taxon>Bacteria</taxon>
        <taxon>Pseudomonadati</taxon>
        <taxon>Bacteroidota</taxon>
        <taxon>Sphingobacteriia</taxon>
        <taxon>Sphingobacteriales</taxon>
        <taxon>Sphingobacteriaceae</taxon>
        <taxon>Pedobacter</taxon>
    </lineage>
</organism>
<dbReference type="Pfam" id="PF00583">
    <property type="entry name" value="Acetyltransf_1"/>
    <property type="match status" value="1"/>
</dbReference>
<proteinExistence type="predicted"/>
<dbReference type="InterPro" id="IPR000182">
    <property type="entry name" value="GNAT_dom"/>
</dbReference>
<reference evidence="4 5" key="1">
    <citation type="submission" date="2018-03" db="EMBL/GenBank/DDBJ databases">
        <authorList>
            <person name="Keele B.F."/>
        </authorList>
    </citation>
    <scope>NUCLEOTIDE SEQUENCE [LARGE SCALE GENOMIC DNA]</scope>
    <source>
        <strain evidence="4 5">YL28-9</strain>
    </source>
</reference>
<dbReference type="RefSeq" id="WP_107215879.1">
    <property type="nucleotide sequence ID" value="NZ_KZ686269.1"/>
</dbReference>
<dbReference type="InterPro" id="IPR050832">
    <property type="entry name" value="Bact_Acetyltransf"/>
</dbReference>
<dbReference type="Gene3D" id="3.40.630.30">
    <property type="match status" value="1"/>
</dbReference>
<dbReference type="CDD" id="cd04301">
    <property type="entry name" value="NAT_SF"/>
    <property type="match status" value="1"/>
</dbReference>
<dbReference type="AlphaFoldDB" id="A0A2T3HMF7"/>
<sequence length="156" mass="16987">MSSDQQITIREAKIEELPLLRAFEQGIVSAERPFDPTLKPGAIEYYDLGAMILAEDACVVVADAGGKPVGGGYAILKAAKPYQLFDQYAHLGFMFVDPGFRGRGINQQVIEALVAWARGQGISEVRLDVYAGNEPAIRAYEKAGFSPHLLTMRLGD</sequence>
<accession>A0A2T3HMF7</accession>
<keyword evidence="5" id="KW-1185">Reference proteome</keyword>
<dbReference type="PANTHER" id="PTHR43877">
    <property type="entry name" value="AMINOALKYLPHOSPHONATE N-ACETYLTRANSFERASE-RELATED-RELATED"/>
    <property type="match status" value="1"/>
</dbReference>
<dbReference type="SUPFAM" id="SSF55729">
    <property type="entry name" value="Acyl-CoA N-acyltransferases (Nat)"/>
    <property type="match status" value="1"/>
</dbReference>
<keyword evidence="1 4" id="KW-0808">Transferase</keyword>
<feature type="domain" description="N-acetyltransferase" evidence="3">
    <location>
        <begin position="7"/>
        <end position="156"/>
    </location>
</feature>
<evidence type="ECO:0000259" key="3">
    <source>
        <dbReference type="PROSITE" id="PS51186"/>
    </source>
</evidence>
<dbReference type="OrthoDB" id="1450704at2"/>
<dbReference type="GO" id="GO:0016747">
    <property type="term" value="F:acyltransferase activity, transferring groups other than amino-acyl groups"/>
    <property type="evidence" value="ECO:0007669"/>
    <property type="project" value="InterPro"/>
</dbReference>
<dbReference type="EMBL" id="PYLS01000005">
    <property type="protein sequence ID" value="PST83619.1"/>
    <property type="molecule type" value="Genomic_DNA"/>
</dbReference>
<comment type="caution">
    <text evidence="4">The sequence shown here is derived from an EMBL/GenBank/DDBJ whole genome shotgun (WGS) entry which is preliminary data.</text>
</comment>
<evidence type="ECO:0000256" key="2">
    <source>
        <dbReference type="ARBA" id="ARBA00023315"/>
    </source>
</evidence>